<evidence type="ECO:0000259" key="5">
    <source>
        <dbReference type="Pfam" id="PF13407"/>
    </source>
</evidence>
<organism evidence="6 7">
    <name type="scientific">Streptococcus suis</name>
    <dbReference type="NCBI Taxonomy" id="1307"/>
    <lineage>
        <taxon>Bacteria</taxon>
        <taxon>Bacillati</taxon>
        <taxon>Bacillota</taxon>
        <taxon>Bacilli</taxon>
        <taxon>Lactobacillales</taxon>
        <taxon>Streptococcaceae</taxon>
        <taxon>Streptococcus</taxon>
    </lineage>
</organism>
<dbReference type="Pfam" id="PF13407">
    <property type="entry name" value="Peripla_BP_4"/>
    <property type="match status" value="1"/>
</dbReference>
<sequence length="322" mass="35349">MKNILKQPLFFCYTIGLIVLAVNLFGFYKNSHFSTEQVKIGVTYMTMNNDFYQVLNDEIEKEVLAKGDKLILRDPALDVSKQVQQVQSFINQGVDVIIINPVDSNDKDLIAVLKQAKEAGLGIVVVDSQLKDADFVDTTILSDNYQAGVLCAQHLLSHRTEADILLLEHASTVSGSERIQGFLDTIESHESYRVVARKEVQGQTEIAMPAVQEVLRTEIAFDTVMALNDKAALGALAALEEEGIGRDVSIYGIDGSPDMKNLLATTSDVQATVAQTPYTMGAEAVKASYSIMAGKKLETVVLTPVTLLDQEIIQEYDVTGWQ</sequence>
<evidence type="ECO:0000256" key="1">
    <source>
        <dbReference type="ARBA" id="ARBA00004196"/>
    </source>
</evidence>
<dbReference type="GO" id="GO:0030313">
    <property type="term" value="C:cell envelope"/>
    <property type="evidence" value="ECO:0007669"/>
    <property type="project" value="UniProtKB-SubCell"/>
</dbReference>
<evidence type="ECO:0000256" key="3">
    <source>
        <dbReference type="ARBA" id="ARBA00022729"/>
    </source>
</evidence>
<keyword evidence="4" id="KW-1133">Transmembrane helix</keyword>
<evidence type="ECO:0000256" key="2">
    <source>
        <dbReference type="ARBA" id="ARBA00007639"/>
    </source>
</evidence>
<dbReference type="GO" id="GO:0030246">
    <property type="term" value="F:carbohydrate binding"/>
    <property type="evidence" value="ECO:0007669"/>
    <property type="project" value="UniProtKB-ARBA"/>
</dbReference>
<comment type="subcellular location">
    <subcellularLocation>
        <location evidence="1">Cell envelope</location>
    </subcellularLocation>
</comment>
<keyword evidence="4" id="KW-0472">Membrane</keyword>
<name>A0A0Z8A8C5_STRSU</name>
<dbReference type="AlphaFoldDB" id="A0A0Z8A8C5"/>
<comment type="caution">
    <text evidence="6">The sequence shown here is derived from an EMBL/GenBank/DDBJ whole genome shotgun (WGS) entry which is preliminary data.</text>
</comment>
<evidence type="ECO:0000256" key="4">
    <source>
        <dbReference type="SAM" id="Phobius"/>
    </source>
</evidence>
<gene>
    <name evidence="6" type="primary">rbsB</name>
    <name evidence="6" type="ORF">ERS132525_00702</name>
</gene>
<feature type="domain" description="Periplasmic binding protein" evidence="5">
    <location>
        <begin position="40"/>
        <end position="296"/>
    </location>
</feature>
<dbReference type="InterPro" id="IPR028082">
    <property type="entry name" value="Peripla_BP_I"/>
</dbReference>
<evidence type="ECO:0000313" key="7">
    <source>
        <dbReference type="Proteomes" id="UP000071601"/>
    </source>
</evidence>
<dbReference type="PANTHER" id="PTHR46847:SF1">
    <property type="entry name" value="D-ALLOSE-BINDING PERIPLASMIC PROTEIN-RELATED"/>
    <property type="match status" value="1"/>
</dbReference>
<dbReference type="PANTHER" id="PTHR46847">
    <property type="entry name" value="D-ALLOSE-BINDING PERIPLASMIC PROTEIN-RELATED"/>
    <property type="match status" value="1"/>
</dbReference>
<dbReference type="InterPro" id="IPR025997">
    <property type="entry name" value="SBP_2_dom"/>
</dbReference>
<accession>A0A0Z8A8C5</accession>
<feature type="transmembrane region" description="Helical" evidence="4">
    <location>
        <begin position="9"/>
        <end position="28"/>
    </location>
</feature>
<dbReference type="SUPFAM" id="SSF53822">
    <property type="entry name" value="Periplasmic binding protein-like I"/>
    <property type="match status" value="1"/>
</dbReference>
<evidence type="ECO:0000313" key="6">
    <source>
        <dbReference type="EMBL" id="CYX38915.1"/>
    </source>
</evidence>
<keyword evidence="3" id="KW-0732">Signal</keyword>
<dbReference type="Proteomes" id="UP000071601">
    <property type="component" value="Unassembled WGS sequence"/>
</dbReference>
<proteinExistence type="inferred from homology"/>
<protein>
    <submittedName>
        <fullName evidence="6">Ribose transport system substrate-binding protein</fullName>
    </submittedName>
</protein>
<dbReference type="EMBL" id="FILR01000005">
    <property type="protein sequence ID" value="CYX38915.1"/>
    <property type="molecule type" value="Genomic_DNA"/>
</dbReference>
<reference evidence="6 7" key="1">
    <citation type="submission" date="2016-02" db="EMBL/GenBank/DDBJ databases">
        <authorList>
            <consortium name="Pathogen Informatics"/>
        </authorList>
    </citation>
    <scope>NUCLEOTIDE SEQUENCE [LARGE SCALE GENOMIC DNA]</scope>
    <source>
        <strain evidence="6 7">SS985</strain>
    </source>
</reference>
<dbReference type="RefSeq" id="WP_044670132.1">
    <property type="nucleotide sequence ID" value="NZ_CEDJ01000020.1"/>
</dbReference>
<dbReference type="Gene3D" id="3.40.50.2300">
    <property type="match status" value="2"/>
</dbReference>
<keyword evidence="4" id="KW-0812">Transmembrane</keyword>
<comment type="similarity">
    <text evidence="2">Belongs to the bacterial solute-binding protein 2 family.</text>
</comment>